<dbReference type="PANTHER" id="PTHR31325">
    <property type="entry name" value="OS01G0798800 PROTEIN-RELATED"/>
    <property type="match status" value="1"/>
</dbReference>
<proteinExistence type="predicted"/>
<evidence type="ECO:0000313" key="4">
    <source>
        <dbReference type="EMBL" id="OAY39615.1"/>
    </source>
</evidence>
<gene>
    <name evidence="4" type="ORF">MANES_10G109200</name>
</gene>
<keyword evidence="2" id="KW-1133">Transmembrane helix</keyword>
<feature type="transmembrane region" description="Helical" evidence="2">
    <location>
        <begin position="117"/>
        <end position="136"/>
    </location>
</feature>
<name>A0A2C9V788_MANES</name>
<keyword evidence="2" id="KW-0812">Transmembrane</keyword>
<feature type="transmembrane region" description="Helical" evidence="2">
    <location>
        <begin position="308"/>
        <end position="329"/>
    </location>
</feature>
<evidence type="ECO:0000259" key="3">
    <source>
        <dbReference type="Pfam" id="PF13968"/>
    </source>
</evidence>
<dbReference type="InterPro" id="IPR025315">
    <property type="entry name" value="DUF4220"/>
</dbReference>
<dbReference type="InterPro" id="IPR007658">
    <property type="entry name" value="DUF594"/>
</dbReference>
<dbReference type="EMBL" id="CM004396">
    <property type="protein sequence ID" value="OAY39615.1"/>
    <property type="molecule type" value="Genomic_DNA"/>
</dbReference>
<sequence>MANSISERVKYMWEHWNIRVVVQFSLAMQILLIGLAPSRKWTSNKFVNLLVWSSYLLADATANFAVGLIFNGKSSPPDDVSPAENSQLLAFWAPFLLLHLGGPDTITAFALEDNQLWLRHLLAFIVQVATTGYVFFRNLRKNKVIIPTALLFLAGTIKYLERTYSLYLASKDKFRASMLRKPDPGINFPKFAEAAASKKPEELPEVKTENPEELPDVKTENQREATDFCLHIRKLEDLDVVQEAHKYFKIFKGLIVDIIYSFKERDKSRYFFNSISAEDAFKVIAAELNFLYDVLYTKVVVVHSMLGMILRFISCSSVLAALATFHFYVKKHGFDPFDVKVTYALLLGAIGLDGVSILMAIFSNWTIVAVLESLPSPEDRSHSVLRLFSKFLIHWVLRLFSKFLILKRPKMYVCEPDKHTTLRTCIPFRSWSESVPGYNLIRYCLKQRPRKIHNVTHSIQRVICYLGIGKIASQCINISSRKVIQFLCIDKVIQFLCIDKVIQCLNSLKRGLIDLVGLKDFLDELKYASSKPLTPELWAFIFGELQMKSRLIEDPETARKICSARGEWVLQSHGLDKNGSDLMDYVVDVRYDESVLMWHIATELLCNDKKGIDNCSNEREFSKILSDYMLYLLIMQPTMMAAVAGISKLRFEDTCADAKRFFKKRGIRSNNLKKACRLILEVNTEFKPAEVKRDGSLSVLFTASMLAKELRKLRKQKWKILSQVWVEMLSYAASHCNATSHAVQLSKGGELVTFVWLLMSQFGVGNQFQSNYSLLLQG</sequence>
<dbReference type="OrthoDB" id="1689146at2759"/>
<protein>
    <recommendedName>
        <fullName evidence="3">DUF4220 domain-containing protein</fullName>
    </recommendedName>
</protein>
<keyword evidence="2" id="KW-0472">Membrane</keyword>
<feature type="region of interest" description="Disordered" evidence="1">
    <location>
        <begin position="196"/>
        <end position="218"/>
    </location>
</feature>
<evidence type="ECO:0000256" key="1">
    <source>
        <dbReference type="SAM" id="MobiDB-lite"/>
    </source>
</evidence>
<dbReference type="AlphaFoldDB" id="A0A2C9V788"/>
<feature type="transmembrane region" description="Helical" evidence="2">
    <location>
        <begin position="341"/>
        <end position="363"/>
    </location>
</feature>
<evidence type="ECO:0000256" key="2">
    <source>
        <dbReference type="SAM" id="Phobius"/>
    </source>
</evidence>
<dbReference type="Pfam" id="PF04578">
    <property type="entry name" value="DUF594"/>
    <property type="match status" value="1"/>
</dbReference>
<feature type="transmembrane region" description="Helical" evidence="2">
    <location>
        <begin position="20"/>
        <end position="37"/>
    </location>
</feature>
<feature type="transmembrane region" description="Helical" evidence="2">
    <location>
        <begin position="49"/>
        <end position="70"/>
    </location>
</feature>
<reference evidence="4" key="1">
    <citation type="submission" date="2016-02" db="EMBL/GenBank/DDBJ databases">
        <title>WGS assembly of Manihot esculenta.</title>
        <authorList>
            <person name="Bredeson J.V."/>
            <person name="Prochnik S.E."/>
            <person name="Lyons J.B."/>
            <person name="Schmutz J."/>
            <person name="Grimwood J."/>
            <person name="Vrebalov J."/>
            <person name="Bart R.S."/>
            <person name="Amuge T."/>
            <person name="Ferguson M.E."/>
            <person name="Green R."/>
            <person name="Putnam N."/>
            <person name="Stites J."/>
            <person name="Rounsley S."/>
            <person name="Rokhsar D.S."/>
        </authorList>
    </citation>
    <scope>NUCLEOTIDE SEQUENCE [LARGE SCALE GENOMIC DNA]</scope>
    <source>
        <tissue evidence="4">Leaf</tissue>
    </source>
</reference>
<dbReference type="STRING" id="3983.A0A2C9V788"/>
<organism evidence="4">
    <name type="scientific">Manihot esculenta</name>
    <name type="common">Cassava</name>
    <name type="synonym">Jatropha manihot</name>
    <dbReference type="NCBI Taxonomy" id="3983"/>
    <lineage>
        <taxon>Eukaryota</taxon>
        <taxon>Viridiplantae</taxon>
        <taxon>Streptophyta</taxon>
        <taxon>Embryophyta</taxon>
        <taxon>Tracheophyta</taxon>
        <taxon>Spermatophyta</taxon>
        <taxon>Magnoliopsida</taxon>
        <taxon>eudicotyledons</taxon>
        <taxon>Gunneridae</taxon>
        <taxon>Pentapetalae</taxon>
        <taxon>rosids</taxon>
        <taxon>fabids</taxon>
        <taxon>Malpighiales</taxon>
        <taxon>Euphorbiaceae</taxon>
        <taxon>Crotonoideae</taxon>
        <taxon>Manihoteae</taxon>
        <taxon>Manihot</taxon>
    </lineage>
</organism>
<dbReference type="Pfam" id="PF13968">
    <property type="entry name" value="DUF4220"/>
    <property type="match status" value="1"/>
</dbReference>
<accession>A0A2C9V788</accession>
<feature type="domain" description="DUF4220" evidence="3">
    <location>
        <begin position="52"/>
        <end position="443"/>
    </location>
</feature>